<feature type="transmembrane region" description="Helical" evidence="1">
    <location>
        <begin position="85"/>
        <end position="104"/>
    </location>
</feature>
<name>A0A8J3LA09_9ACTN</name>
<keyword evidence="1" id="KW-1133">Transmembrane helix</keyword>
<organism evidence="2 3">
    <name type="scientific">Catellatospora methionotrophica</name>
    <dbReference type="NCBI Taxonomy" id="121620"/>
    <lineage>
        <taxon>Bacteria</taxon>
        <taxon>Bacillati</taxon>
        <taxon>Actinomycetota</taxon>
        <taxon>Actinomycetes</taxon>
        <taxon>Micromonosporales</taxon>
        <taxon>Micromonosporaceae</taxon>
        <taxon>Catellatospora</taxon>
    </lineage>
</organism>
<feature type="transmembrane region" description="Helical" evidence="1">
    <location>
        <begin position="57"/>
        <end position="76"/>
    </location>
</feature>
<dbReference type="EMBL" id="BONJ01000017">
    <property type="protein sequence ID" value="GIG14945.1"/>
    <property type="molecule type" value="Genomic_DNA"/>
</dbReference>
<comment type="caution">
    <text evidence="2">The sequence shown here is derived from an EMBL/GenBank/DDBJ whole genome shotgun (WGS) entry which is preliminary data.</text>
</comment>
<feature type="transmembrane region" description="Helical" evidence="1">
    <location>
        <begin position="217"/>
        <end position="238"/>
    </location>
</feature>
<feature type="transmembrane region" description="Helical" evidence="1">
    <location>
        <begin position="119"/>
        <end position="138"/>
    </location>
</feature>
<evidence type="ECO:0000256" key="1">
    <source>
        <dbReference type="SAM" id="Phobius"/>
    </source>
</evidence>
<gene>
    <name evidence="2" type="ORF">Cme02nite_32770</name>
</gene>
<reference evidence="2" key="1">
    <citation type="submission" date="2021-01" db="EMBL/GenBank/DDBJ databases">
        <title>Whole genome shotgun sequence of Catellatospora methionotrophica NBRC 14553.</title>
        <authorList>
            <person name="Komaki H."/>
            <person name="Tamura T."/>
        </authorList>
    </citation>
    <scope>NUCLEOTIDE SEQUENCE</scope>
    <source>
        <strain evidence="2">NBRC 14553</strain>
    </source>
</reference>
<evidence type="ECO:0000313" key="2">
    <source>
        <dbReference type="EMBL" id="GIG14945.1"/>
    </source>
</evidence>
<sequence>MSVHRARPRWFAPLVAAALGAALAWAQVAAALGVGVLDFTRRFDAGSDNDWLLNFRNLLWLCMTAVVLAALAARLINDERTWRPVVAAALGAATVLPLAMAQAARAQHLNLVGDASGSAAQAVITGVVLGAALSVLAARLASGRASTPGVAVGTAVVGTLLVVGASASAIDPPVLGALDLPLDYGARNDLSLVSALLLGPVTAALACLFGRWESVRALLVAGLAGVGGVTAVIVATLFTGPGPSGDHSDLGLVVLGPLLVGGAAAYGLLTVVARHRRSRTADVPVSTTGSAS</sequence>
<keyword evidence="1" id="KW-0472">Membrane</keyword>
<feature type="transmembrane region" description="Helical" evidence="1">
    <location>
        <begin position="250"/>
        <end position="269"/>
    </location>
</feature>
<proteinExistence type="predicted"/>
<feature type="transmembrane region" description="Helical" evidence="1">
    <location>
        <begin position="190"/>
        <end position="210"/>
    </location>
</feature>
<evidence type="ECO:0000313" key="3">
    <source>
        <dbReference type="Proteomes" id="UP000660339"/>
    </source>
</evidence>
<dbReference type="Proteomes" id="UP000660339">
    <property type="component" value="Unassembled WGS sequence"/>
</dbReference>
<keyword evidence="1" id="KW-0812">Transmembrane</keyword>
<feature type="transmembrane region" description="Helical" evidence="1">
    <location>
        <begin position="150"/>
        <end position="170"/>
    </location>
</feature>
<keyword evidence="3" id="KW-1185">Reference proteome</keyword>
<dbReference type="AlphaFoldDB" id="A0A8J3LA09"/>
<protein>
    <submittedName>
        <fullName evidence="2">Uncharacterized protein</fullName>
    </submittedName>
</protein>
<accession>A0A8J3LA09</accession>
<dbReference type="RefSeq" id="WP_166378563.1">
    <property type="nucleotide sequence ID" value="NZ_BAAATT010000007.1"/>
</dbReference>